<reference evidence="2 3" key="1">
    <citation type="submission" date="2019-09" db="EMBL/GenBank/DDBJ databases">
        <title>YIM 132180 draft genome.</title>
        <authorList>
            <person name="Zhang K."/>
        </authorList>
    </citation>
    <scope>NUCLEOTIDE SEQUENCE [LARGE SCALE GENOMIC DNA]</scope>
    <source>
        <strain evidence="2 3">YIM 132180</strain>
    </source>
</reference>
<evidence type="ECO:0000313" key="3">
    <source>
        <dbReference type="Proteomes" id="UP000432089"/>
    </source>
</evidence>
<keyword evidence="1" id="KW-0472">Membrane</keyword>
<keyword evidence="1" id="KW-1133">Transmembrane helix</keyword>
<accession>A0A7V7PR29</accession>
<evidence type="ECO:0000256" key="1">
    <source>
        <dbReference type="SAM" id="Phobius"/>
    </source>
</evidence>
<evidence type="ECO:0008006" key="4">
    <source>
        <dbReference type="Google" id="ProtNLM"/>
    </source>
</evidence>
<keyword evidence="3" id="KW-1185">Reference proteome</keyword>
<feature type="transmembrane region" description="Helical" evidence="1">
    <location>
        <begin position="15"/>
        <end position="35"/>
    </location>
</feature>
<feature type="transmembrane region" description="Helical" evidence="1">
    <location>
        <begin position="128"/>
        <end position="152"/>
    </location>
</feature>
<gene>
    <name evidence="2" type="ORF">F6X38_07570</name>
</gene>
<keyword evidence="1" id="KW-0812">Transmembrane</keyword>
<dbReference type="AlphaFoldDB" id="A0A7V7PR29"/>
<dbReference type="EMBL" id="VZDO01000004">
    <property type="protein sequence ID" value="KAB0680835.1"/>
    <property type="molecule type" value="Genomic_DNA"/>
</dbReference>
<name>A0A7V7PR29_9HYPH</name>
<dbReference type="Proteomes" id="UP000432089">
    <property type="component" value="Unassembled WGS sequence"/>
</dbReference>
<organism evidence="2 3">
    <name type="scientific">Plantimonas leprariae</name>
    <dbReference type="NCBI Taxonomy" id="2615207"/>
    <lineage>
        <taxon>Bacteria</taxon>
        <taxon>Pseudomonadati</taxon>
        <taxon>Pseudomonadota</taxon>
        <taxon>Alphaproteobacteria</taxon>
        <taxon>Hyphomicrobiales</taxon>
        <taxon>Aurantimonadaceae</taxon>
        <taxon>Plantimonas</taxon>
    </lineage>
</organism>
<dbReference type="RefSeq" id="WP_150968987.1">
    <property type="nucleotide sequence ID" value="NZ_VZDO01000004.1"/>
</dbReference>
<comment type="caution">
    <text evidence="2">The sequence shown here is derived from an EMBL/GenBank/DDBJ whole genome shotgun (WGS) entry which is preliminary data.</text>
</comment>
<proteinExistence type="predicted"/>
<evidence type="ECO:0000313" key="2">
    <source>
        <dbReference type="EMBL" id="KAB0680835.1"/>
    </source>
</evidence>
<sequence length="158" mass="17007">MSLGAGLLMSRSNPLTLAGLTLLVFGSALLVRGFVGMANTRPLVGDVVQLSGRVVKVDFRNVSSPKFGAMERYRMIEVTLPDGSAALIKDDALGFQQTFIGELVPVLYDADQNLLRIRRPNADMRRRGIDTALGGLTLLLAGLACFAAFMLMPQQPTP</sequence>
<protein>
    <recommendedName>
        <fullName evidence="4">DUF3592 domain-containing protein</fullName>
    </recommendedName>
</protein>